<organism evidence="2 3">
    <name type="scientific">Porphyra umbilicalis</name>
    <name type="common">Purple laver</name>
    <name type="synonym">Red alga</name>
    <dbReference type="NCBI Taxonomy" id="2786"/>
    <lineage>
        <taxon>Eukaryota</taxon>
        <taxon>Rhodophyta</taxon>
        <taxon>Bangiophyceae</taxon>
        <taxon>Bangiales</taxon>
        <taxon>Bangiaceae</taxon>
        <taxon>Porphyra</taxon>
    </lineage>
</organism>
<dbReference type="EMBL" id="KV919014">
    <property type="protein sequence ID" value="OSX73160.1"/>
    <property type="molecule type" value="Genomic_DNA"/>
</dbReference>
<evidence type="ECO:0000256" key="1">
    <source>
        <dbReference type="SAM" id="MobiDB-lite"/>
    </source>
</evidence>
<feature type="region of interest" description="Disordered" evidence="1">
    <location>
        <begin position="43"/>
        <end position="86"/>
    </location>
</feature>
<feature type="compositionally biased region" description="Low complexity" evidence="1">
    <location>
        <begin position="775"/>
        <end position="786"/>
    </location>
</feature>
<feature type="compositionally biased region" description="Polar residues" evidence="1">
    <location>
        <begin position="51"/>
        <end position="62"/>
    </location>
</feature>
<evidence type="ECO:0000313" key="3">
    <source>
        <dbReference type="Proteomes" id="UP000218209"/>
    </source>
</evidence>
<reference evidence="2 3" key="1">
    <citation type="submission" date="2017-03" db="EMBL/GenBank/DDBJ databases">
        <title>WGS assembly of Porphyra umbilicalis.</title>
        <authorList>
            <person name="Brawley S.H."/>
            <person name="Blouin N.A."/>
            <person name="Ficko-Blean E."/>
            <person name="Wheeler G.L."/>
            <person name="Lohr M."/>
            <person name="Goodson H.V."/>
            <person name="Jenkins J.W."/>
            <person name="Blaby-Haas C.E."/>
            <person name="Helliwell K.E."/>
            <person name="Chan C."/>
            <person name="Marriage T."/>
            <person name="Bhattacharya D."/>
            <person name="Klein A.S."/>
            <person name="Badis Y."/>
            <person name="Brodie J."/>
            <person name="Cao Y."/>
            <person name="Collen J."/>
            <person name="Dittami S.M."/>
            <person name="Gachon C.M."/>
            <person name="Green B.R."/>
            <person name="Karpowicz S."/>
            <person name="Kim J.W."/>
            <person name="Kudahl U."/>
            <person name="Lin S."/>
            <person name="Michel G."/>
            <person name="Mittag M."/>
            <person name="Olson B.J."/>
            <person name="Pangilinan J."/>
            <person name="Peng Y."/>
            <person name="Qiu H."/>
            <person name="Shu S."/>
            <person name="Singer J.T."/>
            <person name="Smith A.G."/>
            <person name="Sprecher B.N."/>
            <person name="Wagner V."/>
            <person name="Wang W."/>
            <person name="Wang Z.-Y."/>
            <person name="Yan J."/>
            <person name="Yarish C."/>
            <person name="Zoeuner-Riek S."/>
            <person name="Zhuang Y."/>
            <person name="Zou Y."/>
            <person name="Lindquist E.A."/>
            <person name="Grimwood J."/>
            <person name="Barry K."/>
            <person name="Rokhsar D.S."/>
            <person name="Schmutz J."/>
            <person name="Stiller J.W."/>
            <person name="Grossman A.R."/>
            <person name="Prochnik S.E."/>
        </authorList>
    </citation>
    <scope>NUCLEOTIDE SEQUENCE [LARGE SCALE GENOMIC DNA]</scope>
    <source>
        <strain evidence="2">4086291</strain>
    </source>
</reference>
<dbReference type="Proteomes" id="UP000218209">
    <property type="component" value="Unassembled WGS sequence"/>
</dbReference>
<feature type="compositionally biased region" description="Low complexity" evidence="1">
    <location>
        <begin position="894"/>
        <end position="909"/>
    </location>
</feature>
<feature type="compositionally biased region" description="Low complexity" evidence="1">
    <location>
        <begin position="305"/>
        <end position="317"/>
    </location>
</feature>
<proteinExistence type="predicted"/>
<accession>A0A1X6NXB0</accession>
<dbReference type="AlphaFoldDB" id="A0A1X6NXB0"/>
<feature type="region of interest" description="Disordered" evidence="1">
    <location>
        <begin position="290"/>
        <end position="362"/>
    </location>
</feature>
<name>A0A1X6NXB0_PORUM</name>
<feature type="region of interest" description="Disordered" evidence="1">
    <location>
        <begin position="743"/>
        <end position="837"/>
    </location>
</feature>
<gene>
    <name evidence="2" type="ORF">BU14_0372s0001</name>
</gene>
<feature type="region of interest" description="Disordered" evidence="1">
    <location>
        <begin position="440"/>
        <end position="468"/>
    </location>
</feature>
<sequence>MSAEATTPASLAAWERAQRRREEIEDAAWEQRRLADRDAAAAAQLRAAAATANSPRSTTGQPPQLHYHLPGSQAADAPADLSTPRHSFFCPAPSPPVDAPGAASAAVGIPVANHVDNRGQPPFQGPAAPLPAGEVQHGSQTVWNLVGSLRQPGDGGVPHALQPTPLGPNRSVHFGTHVNIPSLQSSSAPRAEPMSAPWAPALPSASPVAGGASSTPVGPPLGLSSAGIVLNWTPPSAAAAAVAEPWSAAQVSDGPWTPAVRAAAPSSTVASETEKAAAEAAAAAVEAAATPPTASLSGPFPPCRAPSRPRAAAQARGANKRRHGKTPSVVSTAPPTKKTKTTKEADGATCNEDGSAAPDCPGARTPEAVAAWVLVKGEVAKVVRDSNKALWSALKQSTEQIEHLKANTNRLEARVDAQGQGHERTAMAVASVRLAVKNLGATGGSKRSGSGSGGGGGDIESKAPVKDEKPMFDRVSTKAAAMALAPENEVNAAKLRRPVREAVKRLVATTIVSRDVLMDTAVATARISDEAMKVFGMTPGAAHSYLMDFIYFPSATKNAAPTLKRPHTVVVATISHAMAQLREFVLKPYFKVLGFEYNPMSRSKAKKWYKDDSFLTSYKGQKAVVAAAKNLFTKIGGSSRIIKDTSAGGRFHVDMTVGHYSLIGSFVRNEFEIALGHRQRRRKGNGSGTYCYWVDEFAHSIKHLSKNHKDNNIHGGYRITDSIDPDIVVRTATGGWVFTAPGASSPVPADNAVTGNLAMSADRPRATNRTDAASRRPSTLSSLPPSGRARHTSASAGDGVTRRPATKSASPVATRNCRDDYGVGADDDGRASDGISNPPATGVVLVLDDDEDHCAGAAIIGLKEDGAGSDVGGSDVGGSDGVGSDGDGSDGDGSENVGGRTSTSASVNSDTDDDDGGSSVLGDEGDADDDEEEG</sequence>
<feature type="compositionally biased region" description="Gly residues" evidence="1">
    <location>
        <begin position="869"/>
        <end position="886"/>
    </location>
</feature>
<keyword evidence="3" id="KW-1185">Reference proteome</keyword>
<evidence type="ECO:0000313" key="2">
    <source>
        <dbReference type="EMBL" id="OSX73160.1"/>
    </source>
</evidence>
<feature type="compositionally biased region" description="Acidic residues" evidence="1">
    <location>
        <begin position="923"/>
        <end position="934"/>
    </location>
</feature>
<feature type="region of interest" description="Disordered" evidence="1">
    <location>
        <begin position="864"/>
        <end position="934"/>
    </location>
</feature>
<protein>
    <submittedName>
        <fullName evidence="2">Uncharacterized protein</fullName>
    </submittedName>
</protein>
<feature type="compositionally biased region" description="Basic and acidic residues" evidence="1">
    <location>
        <begin position="459"/>
        <end position="468"/>
    </location>
</feature>
<feature type="compositionally biased region" description="Basic and acidic residues" evidence="1">
    <location>
        <begin position="816"/>
        <end position="831"/>
    </location>
</feature>